<evidence type="ECO:0000256" key="1">
    <source>
        <dbReference type="ARBA" id="ARBA00023002"/>
    </source>
</evidence>
<dbReference type="GO" id="GO:0016491">
    <property type="term" value="F:oxidoreductase activity"/>
    <property type="evidence" value="ECO:0007669"/>
    <property type="project" value="UniProtKB-KW"/>
</dbReference>
<proteinExistence type="predicted"/>
<comment type="caution">
    <text evidence="2">The sequence shown here is derived from an EMBL/GenBank/DDBJ whole genome shotgun (WGS) entry which is preliminary data.</text>
</comment>
<protein>
    <submittedName>
        <fullName evidence="2">Proline dehydrogenase</fullName>
    </submittedName>
</protein>
<dbReference type="Pfam" id="PF13510">
    <property type="entry name" value="Fer2_4"/>
    <property type="match status" value="1"/>
</dbReference>
<keyword evidence="1" id="KW-0560">Oxidoreductase</keyword>
<evidence type="ECO:0000313" key="2">
    <source>
        <dbReference type="EMBL" id="PMQ18904.1"/>
    </source>
</evidence>
<dbReference type="RefSeq" id="WP_102599024.1">
    <property type="nucleotide sequence ID" value="NZ_JBQDKG010000035.1"/>
</dbReference>
<gene>
    <name evidence="2" type="ORF">CIK84_16110</name>
</gene>
<dbReference type="AlphaFoldDB" id="A0A2N7RYE4"/>
<dbReference type="InterPro" id="IPR042204">
    <property type="entry name" value="2Fe-2S-bd_N"/>
</dbReference>
<dbReference type="EMBL" id="PNQX01000003">
    <property type="protein sequence ID" value="PMQ18904.1"/>
    <property type="molecule type" value="Genomic_DNA"/>
</dbReference>
<sequence length="86" mass="9289">MEQPVTISIDSTPVIVDSGTTVAGAMISRGITAWRSTRTNERPRGLFCGIGVCFDCLVTIDSVPNQRACMVRVCEGQQIDTAKERA</sequence>
<dbReference type="Proteomes" id="UP000235739">
    <property type="component" value="Unassembled WGS sequence"/>
</dbReference>
<reference evidence="2 3" key="1">
    <citation type="journal article" date="2017" name="Elife">
        <title>Extensive horizontal gene transfer in cheese-associated bacteria.</title>
        <authorList>
            <person name="Bonham K.S."/>
            <person name="Wolfe B.E."/>
            <person name="Dutton R.J."/>
        </authorList>
    </citation>
    <scope>NUCLEOTIDE SEQUENCE [LARGE SCALE GENOMIC DNA]</scope>
    <source>
        <strain evidence="2 3">JB182</strain>
    </source>
</reference>
<accession>A0A2N7RYE4</accession>
<dbReference type="SUPFAM" id="SSF54292">
    <property type="entry name" value="2Fe-2S ferredoxin-like"/>
    <property type="match status" value="1"/>
</dbReference>
<dbReference type="Gene3D" id="3.10.20.440">
    <property type="entry name" value="2Fe-2S iron-sulphur cluster binding domain, sarcosine oxidase, alpha subunit, N-terminal domain"/>
    <property type="match status" value="1"/>
</dbReference>
<evidence type="ECO:0000313" key="3">
    <source>
        <dbReference type="Proteomes" id="UP000235739"/>
    </source>
</evidence>
<name>A0A2N7RYE4_9MICC</name>
<organism evidence="2 3">
    <name type="scientific">Glutamicibacter arilaitensis</name>
    <dbReference type="NCBI Taxonomy" id="256701"/>
    <lineage>
        <taxon>Bacteria</taxon>
        <taxon>Bacillati</taxon>
        <taxon>Actinomycetota</taxon>
        <taxon>Actinomycetes</taxon>
        <taxon>Micrococcales</taxon>
        <taxon>Micrococcaceae</taxon>
        <taxon>Glutamicibacter</taxon>
    </lineage>
</organism>
<dbReference type="InterPro" id="IPR036010">
    <property type="entry name" value="2Fe-2S_ferredoxin-like_sf"/>
</dbReference>
<dbReference type="GO" id="GO:0051536">
    <property type="term" value="F:iron-sulfur cluster binding"/>
    <property type="evidence" value="ECO:0007669"/>
    <property type="project" value="InterPro"/>
</dbReference>